<evidence type="ECO:0000256" key="6">
    <source>
        <dbReference type="ARBA" id="ARBA00072431"/>
    </source>
</evidence>
<dbReference type="Proteomes" id="UP000193719">
    <property type="component" value="Unassembled WGS sequence"/>
</dbReference>
<evidence type="ECO:0000259" key="10">
    <source>
        <dbReference type="PROSITE" id="PS50030"/>
    </source>
</evidence>
<dbReference type="PROSITE" id="PS50030">
    <property type="entry name" value="UBA"/>
    <property type="match status" value="1"/>
</dbReference>
<dbReference type="GO" id="GO:0061631">
    <property type="term" value="F:ubiquitin conjugating enzyme activity"/>
    <property type="evidence" value="ECO:0007669"/>
    <property type="project" value="UniProtKB-EC"/>
</dbReference>
<dbReference type="SUPFAM" id="SSF54495">
    <property type="entry name" value="UBC-like"/>
    <property type="match status" value="1"/>
</dbReference>
<dbReference type="GO" id="GO:0036503">
    <property type="term" value="P:ERAD pathway"/>
    <property type="evidence" value="ECO:0007669"/>
    <property type="project" value="EnsemblFungi"/>
</dbReference>
<proteinExistence type="inferred from homology"/>
<evidence type="ECO:0000256" key="3">
    <source>
        <dbReference type="ARBA" id="ARBA00022741"/>
    </source>
</evidence>
<keyword evidence="5 9" id="KW-0067">ATP-binding</keyword>
<gene>
    <name evidence="12" type="ORF">BCR36DRAFT_334186</name>
</gene>
<dbReference type="CDD" id="cd23800">
    <property type="entry name" value="UBCc_UBE2K"/>
    <property type="match status" value="1"/>
</dbReference>
<dbReference type="Pfam" id="PF00179">
    <property type="entry name" value="UQ_con"/>
    <property type="match status" value="1"/>
</dbReference>
<dbReference type="EMBL" id="MCFH01000044">
    <property type="protein sequence ID" value="ORX44638.1"/>
    <property type="molecule type" value="Genomic_DNA"/>
</dbReference>
<dbReference type="InterPro" id="IPR016135">
    <property type="entry name" value="UBQ-conjugating_enzyme/RWD"/>
</dbReference>
<keyword evidence="13" id="KW-1185">Reference proteome</keyword>
<organism evidence="12 13">
    <name type="scientific">Piromyces finnis</name>
    <dbReference type="NCBI Taxonomy" id="1754191"/>
    <lineage>
        <taxon>Eukaryota</taxon>
        <taxon>Fungi</taxon>
        <taxon>Fungi incertae sedis</taxon>
        <taxon>Chytridiomycota</taxon>
        <taxon>Chytridiomycota incertae sedis</taxon>
        <taxon>Neocallimastigomycetes</taxon>
        <taxon>Neocallimastigales</taxon>
        <taxon>Neocallimastigaceae</taxon>
        <taxon>Piromyces</taxon>
    </lineage>
</organism>
<dbReference type="GO" id="GO:0006511">
    <property type="term" value="P:ubiquitin-dependent protein catabolic process"/>
    <property type="evidence" value="ECO:0007669"/>
    <property type="project" value="EnsemblFungi"/>
</dbReference>
<dbReference type="STRING" id="1754191.A0A1Y1V0U5"/>
<dbReference type="InterPro" id="IPR009060">
    <property type="entry name" value="UBA-like_sf"/>
</dbReference>
<reference evidence="12 13" key="2">
    <citation type="submission" date="2016-08" db="EMBL/GenBank/DDBJ databases">
        <title>Pervasive Adenine N6-methylation of Active Genes in Fungi.</title>
        <authorList>
            <consortium name="DOE Joint Genome Institute"/>
            <person name="Mondo S.J."/>
            <person name="Dannebaum R.O."/>
            <person name="Kuo R.C."/>
            <person name="Labutti K."/>
            <person name="Haridas S."/>
            <person name="Kuo A."/>
            <person name="Salamov A."/>
            <person name="Ahrendt S.R."/>
            <person name="Lipzen A."/>
            <person name="Sullivan W."/>
            <person name="Andreopoulos W.B."/>
            <person name="Clum A."/>
            <person name="Lindquist E."/>
            <person name="Daum C."/>
            <person name="Ramamoorthy G.K."/>
            <person name="Gryganskyi A."/>
            <person name="Culley D."/>
            <person name="Magnuson J.K."/>
            <person name="James T.Y."/>
            <person name="O'Malley M.A."/>
            <person name="Stajich J.E."/>
            <person name="Spatafora J.W."/>
            <person name="Visel A."/>
            <person name="Grigoriev I.V."/>
        </authorList>
    </citation>
    <scope>NUCLEOTIDE SEQUENCE [LARGE SCALE GENOMIC DNA]</scope>
    <source>
        <strain evidence="13">finn</strain>
    </source>
</reference>
<evidence type="ECO:0000313" key="13">
    <source>
        <dbReference type="Proteomes" id="UP000193719"/>
    </source>
</evidence>
<feature type="domain" description="UBC core" evidence="11">
    <location>
        <begin position="5"/>
        <end position="152"/>
    </location>
</feature>
<keyword evidence="3 9" id="KW-0547">Nucleotide-binding</keyword>
<dbReference type="AlphaFoldDB" id="A0A1Y1V0U5"/>
<feature type="active site" description="Glycyl thioester intermediate" evidence="8">
    <location>
        <position position="90"/>
    </location>
</feature>
<comment type="caution">
    <text evidence="12">The sequence shown here is derived from an EMBL/GenBank/DDBJ whole genome shotgun (WGS) entry which is preliminary data.</text>
</comment>
<evidence type="ECO:0000256" key="2">
    <source>
        <dbReference type="ARBA" id="ARBA00022679"/>
    </source>
</evidence>
<sequence>MAAIQISKRITKEIKDVLKDKESTVELKIIDDNFQHLEGSFDGPEGTPYEDGRFVVDIEIPNNYPFKPPKMKFLTMVYHPNISSQTGAICLDILKDNWTPTYTLKTVLISLRSLLTTPEPNDPQDAQVARHYLSDRKDFDRTAHYWTVTYAPKKTFDGPADEIGLDKNSIATLCEMGFDRISVLSALRATQNDLEAAVQKLIG</sequence>
<dbReference type="SMART" id="SM00212">
    <property type="entry name" value="UBCc"/>
    <property type="match status" value="1"/>
</dbReference>
<evidence type="ECO:0000256" key="5">
    <source>
        <dbReference type="ARBA" id="ARBA00022840"/>
    </source>
</evidence>
<dbReference type="SUPFAM" id="SSF46934">
    <property type="entry name" value="UBA-like"/>
    <property type="match status" value="1"/>
</dbReference>
<reference evidence="12 13" key="1">
    <citation type="submission" date="2016-08" db="EMBL/GenBank/DDBJ databases">
        <title>Genomes of anaerobic fungi encode conserved fungal cellulosomes for biomass hydrolysis.</title>
        <authorList>
            <consortium name="DOE Joint Genome Institute"/>
            <person name="Haitjema C.H."/>
            <person name="Gilmore S.P."/>
            <person name="Henske J.K."/>
            <person name="Solomon K.V."/>
            <person name="De Groot R."/>
            <person name="Kuo A."/>
            <person name="Mondo S.J."/>
            <person name="Salamov A.A."/>
            <person name="Labutti K."/>
            <person name="Zhao Z."/>
            <person name="Chiniquy J."/>
            <person name="Barry K."/>
            <person name="Brewer H.M."/>
            <person name="Purvine S.O."/>
            <person name="Wright A.T."/>
            <person name="Boxma B."/>
            <person name="Van Alen T."/>
            <person name="Hackstein J.H."/>
            <person name="Baker S.E."/>
            <person name="Grigoriev I.V."/>
            <person name="O'Malley M.A."/>
        </authorList>
    </citation>
    <scope>NUCLEOTIDE SEQUENCE [LARGE SCALE GENOMIC DNA]</scope>
    <source>
        <strain evidence="13">finn</strain>
    </source>
</reference>
<dbReference type="GO" id="GO:0070628">
    <property type="term" value="F:proteasome binding"/>
    <property type="evidence" value="ECO:0007669"/>
    <property type="project" value="EnsemblFungi"/>
</dbReference>
<dbReference type="PROSITE" id="PS50127">
    <property type="entry name" value="UBC_2"/>
    <property type="match status" value="1"/>
</dbReference>
<evidence type="ECO:0000256" key="8">
    <source>
        <dbReference type="PROSITE-ProRule" id="PRU10133"/>
    </source>
</evidence>
<dbReference type="PANTHER" id="PTHR24068">
    <property type="entry name" value="UBIQUITIN-CONJUGATING ENZYME E2"/>
    <property type="match status" value="1"/>
</dbReference>
<evidence type="ECO:0000313" key="12">
    <source>
        <dbReference type="EMBL" id="ORX44638.1"/>
    </source>
</evidence>
<accession>A0A1Y1V0U5</accession>
<feature type="domain" description="UBA" evidence="10">
    <location>
        <begin position="164"/>
        <end position="203"/>
    </location>
</feature>
<dbReference type="InterPro" id="IPR000608">
    <property type="entry name" value="UBC"/>
</dbReference>
<dbReference type="Gene3D" id="3.10.110.10">
    <property type="entry name" value="Ubiquitin Conjugating Enzyme"/>
    <property type="match status" value="1"/>
</dbReference>
<evidence type="ECO:0000256" key="9">
    <source>
        <dbReference type="RuleBase" id="RU362109"/>
    </source>
</evidence>
<dbReference type="PROSITE" id="PS00183">
    <property type="entry name" value="UBC_1"/>
    <property type="match status" value="1"/>
</dbReference>
<dbReference type="EC" id="2.3.2.23" evidence="1"/>
<evidence type="ECO:0000259" key="11">
    <source>
        <dbReference type="PROSITE" id="PS50127"/>
    </source>
</evidence>
<dbReference type="Pfam" id="PF00627">
    <property type="entry name" value="UBA"/>
    <property type="match status" value="1"/>
</dbReference>
<dbReference type="FunFam" id="3.10.110.10:FF:000037">
    <property type="entry name" value="ubiquitin-conjugating enzyme E2 27"/>
    <property type="match status" value="1"/>
</dbReference>
<dbReference type="InterPro" id="IPR023313">
    <property type="entry name" value="UBQ-conjugating_AS"/>
</dbReference>
<dbReference type="OrthoDB" id="9993688at2759"/>
<dbReference type="Gene3D" id="1.10.8.10">
    <property type="entry name" value="DNA helicase RuvA subunit, C-terminal domain"/>
    <property type="match status" value="1"/>
</dbReference>
<evidence type="ECO:0000256" key="1">
    <source>
        <dbReference type="ARBA" id="ARBA00012486"/>
    </source>
</evidence>
<dbReference type="InterPro" id="IPR015940">
    <property type="entry name" value="UBA"/>
</dbReference>
<keyword evidence="4 9" id="KW-0833">Ubl conjugation pathway</keyword>
<name>A0A1Y1V0U5_9FUNG</name>
<evidence type="ECO:0000256" key="7">
    <source>
        <dbReference type="ARBA" id="ARBA00077197"/>
    </source>
</evidence>
<comment type="similarity">
    <text evidence="9">Belongs to the ubiquitin-conjugating enzyme family.</text>
</comment>
<dbReference type="GO" id="GO:0005524">
    <property type="term" value="F:ATP binding"/>
    <property type="evidence" value="ECO:0007669"/>
    <property type="project" value="UniProtKB-UniRule"/>
</dbReference>
<protein>
    <recommendedName>
        <fullName evidence="6">Ubiquitin-conjugating enzyme E2 1</fullName>
        <ecNumber evidence="1">2.3.2.23</ecNumber>
    </recommendedName>
    <alternativeName>
        <fullName evidence="7">E2 ubiquitin-conjugating enzyme 1</fullName>
    </alternativeName>
</protein>
<keyword evidence="2" id="KW-0808">Transferase</keyword>
<dbReference type="SMART" id="SM00165">
    <property type="entry name" value="UBA"/>
    <property type="match status" value="1"/>
</dbReference>
<dbReference type="GO" id="GO:0016050">
    <property type="term" value="P:vesicle organization"/>
    <property type="evidence" value="ECO:0007669"/>
    <property type="project" value="EnsemblFungi"/>
</dbReference>
<evidence type="ECO:0000256" key="4">
    <source>
        <dbReference type="ARBA" id="ARBA00022786"/>
    </source>
</evidence>